<dbReference type="InterPro" id="IPR005119">
    <property type="entry name" value="LysR_subst-bd"/>
</dbReference>
<gene>
    <name evidence="5" type="ORF">KU392_04545</name>
</gene>
<keyword evidence="1" id="KW-0805">Transcription regulation</keyword>
<keyword evidence="6" id="KW-1185">Reference proteome</keyword>
<dbReference type="PROSITE" id="PS50931">
    <property type="entry name" value="HTH_LYSR"/>
    <property type="match status" value="1"/>
</dbReference>
<organism evidence="5 6">
    <name type="scientific">Advenella alkanexedens</name>
    <dbReference type="NCBI Taxonomy" id="1481665"/>
    <lineage>
        <taxon>Bacteria</taxon>
        <taxon>Pseudomonadati</taxon>
        <taxon>Pseudomonadota</taxon>
        <taxon>Betaproteobacteria</taxon>
        <taxon>Burkholderiales</taxon>
        <taxon>Alcaligenaceae</taxon>
    </lineage>
</organism>
<dbReference type="EMBL" id="JAHSPR010000003">
    <property type="protein sequence ID" value="MBV4396527.1"/>
    <property type="molecule type" value="Genomic_DNA"/>
</dbReference>
<evidence type="ECO:0000256" key="3">
    <source>
        <dbReference type="ARBA" id="ARBA00023163"/>
    </source>
</evidence>
<protein>
    <submittedName>
        <fullName evidence="5">LysR family transcriptional regulator</fullName>
    </submittedName>
</protein>
<dbReference type="PANTHER" id="PTHR30419">
    <property type="entry name" value="HTH-TYPE TRANSCRIPTIONAL REGULATOR YBHD"/>
    <property type="match status" value="1"/>
</dbReference>
<evidence type="ECO:0000313" key="6">
    <source>
        <dbReference type="Proteomes" id="UP000722165"/>
    </source>
</evidence>
<reference evidence="5 6" key="1">
    <citation type="submission" date="2021-06" db="EMBL/GenBank/DDBJ databases">
        <authorList>
            <person name="Lu T."/>
            <person name="Wang Q."/>
            <person name="Han X."/>
        </authorList>
    </citation>
    <scope>NUCLEOTIDE SEQUENCE [LARGE SCALE GENOMIC DNA]</scope>
    <source>
        <strain evidence="5 6">LAM0050</strain>
    </source>
</reference>
<dbReference type="InterPro" id="IPR000847">
    <property type="entry name" value="LysR_HTH_N"/>
</dbReference>
<evidence type="ECO:0000256" key="2">
    <source>
        <dbReference type="ARBA" id="ARBA00023125"/>
    </source>
</evidence>
<sequence>MDLAQLRTFVAVAEAGSYVKASDLLKIPQPTLSRHVRALELELRACLFHRHGRGVRLTDRGNTFIEYARSIIHTMETAIHSVRDSSAMYAGNVVIGLTPSIGRVLIPKLAPRLKEKFPLASLRLTEGLSGALYDKVLLGQVDFALVLSPAGSPNLQIEPLATEQLYLVGPKGEKSPAATITLRDLVQYPLILPYSNQWTRPALETEAARLGLQLNIVLEIDSTASTVEIVSKGGGYAILPGSLQKLSSLPDLSWQKIVEPRLEATMSLISQAKQARSLLSQAASAVVKETLLEIFSDAPNNDWKDGVDQNE</sequence>
<evidence type="ECO:0000313" key="5">
    <source>
        <dbReference type="EMBL" id="MBV4396527.1"/>
    </source>
</evidence>
<accession>A0ABS6NMN9</accession>
<dbReference type="InterPro" id="IPR050950">
    <property type="entry name" value="HTH-type_LysR_regulators"/>
</dbReference>
<dbReference type="Pfam" id="PF00126">
    <property type="entry name" value="HTH_1"/>
    <property type="match status" value="1"/>
</dbReference>
<evidence type="ECO:0000256" key="1">
    <source>
        <dbReference type="ARBA" id="ARBA00023015"/>
    </source>
</evidence>
<dbReference type="PANTHER" id="PTHR30419:SF8">
    <property type="entry name" value="NITROGEN ASSIMILATION TRANSCRIPTIONAL ACTIVATOR-RELATED"/>
    <property type="match status" value="1"/>
</dbReference>
<keyword evidence="3" id="KW-0804">Transcription</keyword>
<feature type="domain" description="HTH lysR-type" evidence="4">
    <location>
        <begin position="1"/>
        <end position="58"/>
    </location>
</feature>
<dbReference type="Proteomes" id="UP000722165">
    <property type="component" value="Unassembled WGS sequence"/>
</dbReference>
<evidence type="ECO:0000259" key="4">
    <source>
        <dbReference type="PROSITE" id="PS50931"/>
    </source>
</evidence>
<dbReference type="Pfam" id="PF03466">
    <property type="entry name" value="LysR_substrate"/>
    <property type="match status" value="1"/>
</dbReference>
<proteinExistence type="predicted"/>
<keyword evidence="2" id="KW-0238">DNA-binding</keyword>
<name>A0ABS6NMN9_9BURK</name>
<comment type="caution">
    <text evidence="5">The sequence shown here is derived from an EMBL/GenBank/DDBJ whole genome shotgun (WGS) entry which is preliminary data.</text>
</comment>